<dbReference type="OrthoDB" id="10034966at2759"/>
<evidence type="ECO:0000313" key="2">
    <source>
        <dbReference type="EnsemblMetazoa" id="Aqu2.1.31668_001"/>
    </source>
</evidence>
<accession>A0A1X7UV65</accession>
<feature type="domain" description="C2H2-type" evidence="1">
    <location>
        <begin position="7"/>
        <end position="31"/>
    </location>
</feature>
<dbReference type="PANTHER" id="PTHR31912">
    <property type="entry name" value="IP13529P"/>
    <property type="match status" value="1"/>
</dbReference>
<dbReference type="InterPro" id="IPR013087">
    <property type="entry name" value="Znf_C2H2_type"/>
</dbReference>
<organism evidence="2">
    <name type="scientific">Amphimedon queenslandica</name>
    <name type="common">Sponge</name>
    <dbReference type="NCBI Taxonomy" id="400682"/>
    <lineage>
        <taxon>Eukaryota</taxon>
        <taxon>Metazoa</taxon>
        <taxon>Porifera</taxon>
        <taxon>Demospongiae</taxon>
        <taxon>Heteroscleromorpha</taxon>
        <taxon>Haplosclerida</taxon>
        <taxon>Niphatidae</taxon>
        <taxon>Amphimedon</taxon>
    </lineage>
</organism>
<sequence>MESREHFQCTRCKEFASKNYLSVLRHIGLVHAFKADFEVTCGLEGCSRSFKKYRSYRRHILRHHKHIIHQQSFLQAKDLSNSGDVAVETSSTISGSVEDLSGPLDESTTSTISVPLYHDTISKHKAALFLLKARECLKISQTALDELVDDIQLISQTELESSKSLFSGLHSAFLQNKFFVDHLGLVEPTEQILGHKFALGKNGSLKRQNEVAYDIPFFQSLQQLLTMMSAITQSNQRSDGLLSDICDGERFKTHPLFSRDDINSLQILLYYDDLEVCNPLSSPTKKHKLAIFYYTLGNIHPKYRSKMTSIQLVTITKSSNLIKYGLNKVLEQFMNDIRKLEEGIFLTVAGEMKKYYGYKSLSSAFRKCRFCLAVREDMNNKFIATDFVERDRQTHAYHCSLLLGSNYNHVATTYGLTEDSILNSSKYFHVTEGLCPDIMHDILEGSLQYVVKELLKYFITVGIVSLEQINSRIDFFKYASCDSKNKPAPISSNILTSSDHSLKQTASQLWCLARLLPLIIHDLVPMNESHWDNFLLLLSATDYVFAPTLTNGKASYLAHVIEDHLLQFKELYPTSPIIPKQHYLIHIPQWIVRYGPPIRYWCMRYEGKHSFFKDLSRRIKNFKNVPKSLAQRHQMWICYYCHSNSNFITTGPSSPITISNWEYGHHFKTFLPSTTDISQVYRTPWIEMGYQYKIGDIVVLSSDLLPCFGLIKDIVIYDTRVRFYFWAHHPSPISIPIL</sequence>
<dbReference type="PANTHER" id="PTHR31912:SF34">
    <property type="entry name" value="NOTOCHORD-RELATED PROTEIN"/>
    <property type="match status" value="1"/>
</dbReference>
<dbReference type="SMART" id="SM00355">
    <property type="entry name" value="ZnF_C2H2"/>
    <property type="match status" value="2"/>
</dbReference>
<dbReference type="AlphaFoldDB" id="A0A1X7UV65"/>
<name>A0A1X7UV65_AMPQE</name>
<proteinExistence type="predicted"/>
<feature type="domain" description="C2H2-type" evidence="1">
    <location>
        <begin position="39"/>
        <end position="63"/>
    </location>
</feature>
<dbReference type="eggNOG" id="ENOG502RZ1Z">
    <property type="taxonomic scope" value="Eukaryota"/>
</dbReference>
<reference evidence="2" key="1">
    <citation type="submission" date="2017-05" db="UniProtKB">
        <authorList>
            <consortium name="EnsemblMetazoa"/>
        </authorList>
    </citation>
    <scope>IDENTIFICATION</scope>
</reference>
<protein>
    <recommendedName>
        <fullName evidence="1">C2H2-type domain-containing protein</fullName>
    </recommendedName>
</protein>
<dbReference type="InParanoid" id="A0A1X7UV65"/>
<dbReference type="EnsemblMetazoa" id="Aqu2.1.31668_001">
    <property type="protein sequence ID" value="Aqu2.1.31668_001"/>
    <property type="gene ID" value="Aqu2.1.31668"/>
</dbReference>
<evidence type="ECO:0000259" key="1">
    <source>
        <dbReference type="SMART" id="SM00355"/>
    </source>
</evidence>